<keyword evidence="1" id="KW-0812">Transmembrane</keyword>
<keyword evidence="5" id="KW-1185">Reference proteome</keyword>
<dbReference type="InterPro" id="IPR006621">
    <property type="entry name" value="Nose-resist-to-fluoxetine_N"/>
</dbReference>
<keyword evidence="1" id="KW-1133">Transmembrane helix</keyword>
<evidence type="ECO:0000313" key="4">
    <source>
        <dbReference type="EMBL" id="VEN46803.1"/>
    </source>
</evidence>
<feature type="transmembrane region" description="Helical" evidence="1">
    <location>
        <begin position="577"/>
        <end position="595"/>
    </location>
</feature>
<dbReference type="GO" id="GO:0016747">
    <property type="term" value="F:acyltransferase activity, transferring groups other than amino-acyl groups"/>
    <property type="evidence" value="ECO:0007669"/>
    <property type="project" value="InterPro"/>
</dbReference>
<evidence type="ECO:0000313" key="5">
    <source>
        <dbReference type="Proteomes" id="UP000410492"/>
    </source>
</evidence>
<evidence type="ECO:0000256" key="1">
    <source>
        <dbReference type="SAM" id="Phobius"/>
    </source>
</evidence>
<dbReference type="Pfam" id="PF20146">
    <property type="entry name" value="NRF"/>
    <property type="match status" value="1"/>
</dbReference>
<organism evidence="4 5">
    <name type="scientific">Callosobruchus maculatus</name>
    <name type="common">Southern cowpea weevil</name>
    <name type="synonym">Pulse bruchid</name>
    <dbReference type="NCBI Taxonomy" id="64391"/>
    <lineage>
        <taxon>Eukaryota</taxon>
        <taxon>Metazoa</taxon>
        <taxon>Ecdysozoa</taxon>
        <taxon>Arthropoda</taxon>
        <taxon>Hexapoda</taxon>
        <taxon>Insecta</taxon>
        <taxon>Pterygota</taxon>
        <taxon>Neoptera</taxon>
        <taxon>Endopterygota</taxon>
        <taxon>Coleoptera</taxon>
        <taxon>Polyphaga</taxon>
        <taxon>Cucujiformia</taxon>
        <taxon>Chrysomeloidea</taxon>
        <taxon>Chrysomelidae</taxon>
        <taxon>Bruchinae</taxon>
        <taxon>Bruchini</taxon>
        <taxon>Callosobruchus</taxon>
    </lineage>
</organism>
<sequence length="647" mass="73031">MSGQKMKIATLVVILFNGVSCDWVSLFKESVKDVGKNPSPCHKAMLRMLGNLVQPKLDDLWALKMIDAASKFPSGLLAGNLANLGGFEECINTVSKDGSIKGKYCTKNGISDTLQQKITNNTLNQMRMVEATQPVLHQKTTGLGFPIAVCLPDQCSTEEINKMIKIFDWSTFNCITKEEIEKPLSAGAIVFIVIVSLIGVIMAASTLYDLYCYHMDKEPIPLLLAYSVYSNGKKLLETKPSELSCINGIKFFSMVWVVYGHTMCAFAFSPLVNLFDVVAYINTLKGMIVHAGVFAVDTFFCLSGLLLTYTFMKAVNKLNKFNLLQFYLHRYLRLTPALMILIFSTTTIFEYLGSGPRWETGVQFYTDTCKKNWWTSLLYIQNYFHTSSMCLGHTWYLSVDTQLYLLSPIILVPLWKYPKYGLGILTAAIIASLITLFIVVYQYEVPALLISPLMLTKLSVFSEKYYFKTHTRATPYLIGMCVGYVLYKVKNSDRTIPKFPKIVILSLWGAVIALMLGLVFAGHDTLMGSEYKAFDNVMYLTFVRPVWAMCICWVILACTCGYGGIINSFLSHPAFQVLSRFSYSLYLVHLNVILLKTFSIKSGVYFNDINFQYEFWGHFGLSTILAVVWVLAFESPIIVMEKYIFGR</sequence>
<dbReference type="InterPro" id="IPR052728">
    <property type="entry name" value="O2_lipid_transport_reg"/>
</dbReference>
<protein>
    <recommendedName>
        <fullName evidence="3">Nose resistant-to-fluoxetine protein N-terminal domain-containing protein</fullName>
    </recommendedName>
</protein>
<evidence type="ECO:0000256" key="2">
    <source>
        <dbReference type="SAM" id="SignalP"/>
    </source>
</evidence>
<feature type="transmembrane region" description="Helical" evidence="1">
    <location>
        <begin position="542"/>
        <end position="565"/>
    </location>
</feature>
<feature type="transmembrane region" description="Helical" evidence="1">
    <location>
        <begin position="422"/>
        <end position="443"/>
    </location>
</feature>
<feature type="transmembrane region" description="Helical" evidence="1">
    <location>
        <begin position="256"/>
        <end position="281"/>
    </location>
</feature>
<feature type="transmembrane region" description="Helical" evidence="1">
    <location>
        <begin position="395"/>
        <end position="415"/>
    </location>
</feature>
<evidence type="ECO:0000259" key="3">
    <source>
        <dbReference type="SMART" id="SM00703"/>
    </source>
</evidence>
<keyword evidence="1" id="KW-0472">Membrane</keyword>
<accession>A0A653CGB2</accession>
<proteinExistence type="predicted"/>
<dbReference type="PANTHER" id="PTHR11161:SF0">
    <property type="entry name" value="O-ACYLTRANSFERASE LIKE PROTEIN"/>
    <property type="match status" value="1"/>
</dbReference>
<feature type="chain" id="PRO_5024879103" description="Nose resistant-to-fluoxetine protein N-terminal domain-containing protein" evidence="2">
    <location>
        <begin position="22"/>
        <end position="647"/>
    </location>
</feature>
<feature type="transmembrane region" description="Helical" evidence="1">
    <location>
        <begin position="184"/>
        <end position="208"/>
    </location>
</feature>
<feature type="signal peptide" evidence="2">
    <location>
        <begin position="1"/>
        <end position="21"/>
    </location>
</feature>
<feature type="transmembrane region" description="Helical" evidence="1">
    <location>
        <begin position="287"/>
        <end position="311"/>
    </location>
</feature>
<dbReference type="SMART" id="SM00703">
    <property type="entry name" value="NRF"/>
    <property type="match status" value="1"/>
</dbReference>
<name>A0A653CGB2_CALMS</name>
<feature type="transmembrane region" description="Helical" evidence="1">
    <location>
        <begin position="502"/>
        <end position="522"/>
    </location>
</feature>
<feature type="domain" description="Nose resistant-to-fluoxetine protein N-terminal" evidence="3">
    <location>
        <begin position="38"/>
        <end position="184"/>
    </location>
</feature>
<feature type="transmembrane region" description="Helical" evidence="1">
    <location>
        <begin position="473"/>
        <end position="490"/>
    </location>
</feature>
<dbReference type="PANTHER" id="PTHR11161">
    <property type="entry name" value="O-ACYLTRANSFERASE"/>
    <property type="match status" value="1"/>
</dbReference>
<keyword evidence="2" id="KW-0732">Signal</keyword>
<dbReference type="InterPro" id="IPR002656">
    <property type="entry name" value="Acyl_transf_3_dom"/>
</dbReference>
<gene>
    <name evidence="4" type="ORF">CALMAC_LOCUS8786</name>
</gene>
<dbReference type="OrthoDB" id="118951at2759"/>
<feature type="transmembrane region" description="Helical" evidence="1">
    <location>
        <begin position="331"/>
        <end position="352"/>
    </location>
</feature>
<dbReference type="Pfam" id="PF01757">
    <property type="entry name" value="Acyl_transf_3"/>
    <property type="match status" value="1"/>
</dbReference>
<dbReference type="AlphaFoldDB" id="A0A653CGB2"/>
<feature type="transmembrane region" description="Helical" evidence="1">
    <location>
        <begin position="615"/>
        <end position="633"/>
    </location>
</feature>
<reference evidence="4 5" key="1">
    <citation type="submission" date="2019-01" db="EMBL/GenBank/DDBJ databases">
        <authorList>
            <person name="Sayadi A."/>
        </authorList>
    </citation>
    <scope>NUCLEOTIDE SEQUENCE [LARGE SCALE GENOMIC DNA]</scope>
</reference>
<dbReference type="EMBL" id="CAACVG010007740">
    <property type="protein sequence ID" value="VEN46803.1"/>
    <property type="molecule type" value="Genomic_DNA"/>
</dbReference>
<dbReference type="Proteomes" id="UP000410492">
    <property type="component" value="Unassembled WGS sequence"/>
</dbReference>